<dbReference type="GO" id="GO:0006508">
    <property type="term" value="P:proteolysis"/>
    <property type="evidence" value="ECO:0007669"/>
    <property type="project" value="InterPro"/>
</dbReference>
<comment type="cofactor">
    <cofactor evidence="1">
        <name>Zn(2+)</name>
        <dbReference type="ChEBI" id="CHEBI:29105"/>
    </cofactor>
</comment>
<evidence type="ECO:0000259" key="4">
    <source>
        <dbReference type="Pfam" id="PF04389"/>
    </source>
</evidence>
<dbReference type="AlphaFoldDB" id="A0AAU9WKX6"/>
<organism evidence="5 6">
    <name type="scientific">Pocillopora meandrina</name>
    <dbReference type="NCBI Taxonomy" id="46732"/>
    <lineage>
        <taxon>Eukaryota</taxon>
        <taxon>Metazoa</taxon>
        <taxon>Cnidaria</taxon>
        <taxon>Anthozoa</taxon>
        <taxon>Hexacorallia</taxon>
        <taxon>Scleractinia</taxon>
        <taxon>Astrocoeniina</taxon>
        <taxon>Pocilloporidae</taxon>
        <taxon>Pocillopora</taxon>
    </lineage>
</organism>
<dbReference type="InterPro" id="IPR007484">
    <property type="entry name" value="Peptidase_M28"/>
</dbReference>
<dbReference type="GO" id="GO:0008235">
    <property type="term" value="F:metalloexopeptidase activity"/>
    <property type="evidence" value="ECO:0007669"/>
    <property type="project" value="InterPro"/>
</dbReference>
<feature type="domain" description="Peptidase M28" evidence="4">
    <location>
        <begin position="73"/>
        <end position="173"/>
    </location>
</feature>
<dbReference type="Gene3D" id="3.40.630.10">
    <property type="entry name" value="Zn peptidases"/>
    <property type="match status" value="1"/>
</dbReference>
<name>A0AAU9WKX6_9CNID</name>
<comment type="similarity">
    <text evidence="2">Belongs to the peptidase M28 family. M28B subfamily.</text>
</comment>
<feature type="transmembrane region" description="Helical" evidence="3">
    <location>
        <begin position="382"/>
        <end position="405"/>
    </location>
</feature>
<gene>
    <name evidence="5" type="ORF">PMEA_00007605</name>
</gene>
<dbReference type="Proteomes" id="UP001159428">
    <property type="component" value="Unassembled WGS sequence"/>
</dbReference>
<comment type="caution">
    <text evidence="5">The sequence shown here is derived from an EMBL/GenBank/DDBJ whole genome shotgun (WGS) entry which is preliminary data.</text>
</comment>
<protein>
    <recommendedName>
        <fullName evidence="4">Peptidase M28 domain-containing protein</fullName>
    </recommendedName>
</protein>
<reference evidence="5 6" key="1">
    <citation type="submission" date="2022-05" db="EMBL/GenBank/DDBJ databases">
        <authorList>
            <consortium name="Genoscope - CEA"/>
            <person name="William W."/>
        </authorList>
    </citation>
    <scope>NUCLEOTIDE SEQUENCE [LARGE SCALE GENOMIC DNA]</scope>
</reference>
<keyword evidence="6" id="KW-1185">Reference proteome</keyword>
<keyword evidence="3" id="KW-1133">Transmembrane helix</keyword>
<evidence type="ECO:0000256" key="3">
    <source>
        <dbReference type="SAM" id="Phobius"/>
    </source>
</evidence>
<evidence type="ECO:0000313" key="6">
    <source>
        <dbReference type="Proteomes" id="UP001159428"/>
    </source>
</evidence>
<proteinExistence type="inferred from homology"/>
<dbReference type="InterPro" id="IPR045175">
    <property type="entry name" value="M28_fam"/>
</dbReference>
<dbReference type="PANTHER" id="PTHR12147">
    <property type="entry name" value="METALLOPEPTIDASE M28 FAMILY MEMBER"/>
    <property type="match status" value="1"/>
</dbReference>
<accession>A0AAU9WKX6</accession>
<feature type="non-terminal residue" evidence="5">
    <location>
        <position position="1"/>
    </location>
</feature>
<keyword evidence="3" id="KW-0812">Transmembrane</keyword>
<dbReference type="Pfam" id="PF04389">
    <property type="entry name" value="Peptidase_M28"/>
    <property type="match status" value="1"/>
</dbReference>
<sequence length="429" mass="48231">FFLTDATQNEYSDRTESLLAFLKHFNHSRHHVTNPEGKKKAQEFIHQTFQDLGLVTWLEKFEPDYPKYATGENIIGMLPGKLAGSPNDRLFLIGAHYDTMRTTLHGSDDNGSGVAAMLQVAKQLAKDFSSCTRSFSVIFVAFDFEEWEFDCSNQSVVPECACGSIDCGSRAFVANFTQFYNGSLNSNGKLQGAIIMDTMFNYNTTPHSQFLPFGVEHLAPEIYHQIKEDEFRGDFLSMIGRQVDDAALLNSFWYHYSQVKSALGDKTAMYQVNLPFQGQPSKLPDREYNLLGDFLRSDHVSFWDHDPSMSAIFLSDTADQRSYMKSCYHKNCDSLSHVTSEMLQFLQKTTDTILATVNDVTKLSCNGTTITTTTTTTTGWEIGLLAFGTFLLGALIAGAAFVFYLRWFKKDASFVSQDHLQSGFNTNVI</sequence>
<keyword evidence="3" id="KW-0472">Membrane</keyword>
<dbReference type="EMBL" id="CALNXJ010000016">
    <property type="protein sequence ID" value="CAH3117684.1"/>
    <property type="molecule type" value="Genomic_DNA"/>
</dbReference>
<evidence type="ECO:0000313" key="5">
    <source>
        <dbReference type="EMBL" id="CAH3117684.1"/>
    </source>
</evidence>
<dbReference type="SUPFAM" id="SSF53187">
    <property type="entry name" value="Zn-dependent exopeptidases"/>
    <property type="match status" value="1"/>
</dbReference>
<evidence type="ECO:0000256" key="2">
    <source>
        <dbReference type="ARBA" id="ARBA00005634"/>
    </source>
</evidence>
<dbReference type="PANTHER" id="PTHR12147:SF26">
    <property type="entry name" value="PEPTIDASE M28 DOMAIN-CONTAINING PROTEIN"/>
    <property type="match status" value="1"/>
</dbReference>
<evidence type="ECO:0000256" key="1">
    <source>
        <dbReference type="ARBA" id="ARBA00001947"/>
    </source>
</evidence>